<organism evidence="2 3">
    <name type="scientific">Microlunatus endophyticus</name>
    <dbReference type="NCBI Taxonomy" id="1716077"/>
    <lineage>
        <taxon>Bacteria</taxon>
        <taxon>Bacillati</taxon>
        <taxon>Actinomycetota</taxon>
        <taxon>Actinomycetes</taxon>
        <taxon>Propionibacteriales</taxon>
        <taxon>Propionibacteriaceae</taxon>
        <taxon>Microlunatus</taxon>
    </lineage>
</organism>
<dbReference type="Gene3D" id="2.115.10.20">
    <property type="entry name" value="Glycosyl hydrolase domain, family 43"/>
    <property type="match status" value="1"/>
</dbReference>
<name>A0A917VZV8_9ACTN</name>
<dbReference type="RefSeq" id="WP_188893708.1">
    <property type="nucleotide sequence ID" value="NZ_BMMZ01000001.1"/>
</dbReference>
<dbReference type="InterPro" id="IPR006311">
    <property type="entry name" value="TAT_signal"/>
</dbReference>
<protein>
    <recommendedName>
        <fullName evidence="4">DUF4185 domain-containing protein</fullName>
    </recommendedName>
</protein>
<gene>
    <name evidence="2" type="ORF">GCM10011575_06670</name>
</gene>
<reference evidence="2" key="2">
    <citation type="submission" date="2020-09" db="EMBL/GenBank/DDBJ databases">
        <authorList>
            <person name="Sun Q."/>
            <person name="Zhou Y."/>
        </authorList>
    </citation>
    <scope>NUCLEOTIDE SEQUENCE</scope>
    <source>
        <strain evidence="2">CGMCC 4.7306</strain>
    </source>
</reference>
<feature type="chain" id="PRO_5038139178" description="DUF4185 domain-containing protein" evidence="1">
    <location>
        <begin position="30"/>
        <end position="373"/>
    </location>
</feature>
<feature type="signal peptide" evidence="1">
    <location>
        <begin position="1"/>
        <end position="29"/>
    </location>
</feature>
<dbReference type="InterPro" id="IPR023296">
    <property type="entry name" value="Glyco_hydro_beta-prop_sf"/>
</dbReference>
<evidence type="ECO:0000256" key="1">
    <source>
        <dbReference type="SAM" id="SignalP"/>
    </source>
</evidence>
<evidence type="ECO:0008006" key="4">
    <source>
        <dbReference type="Google" id="ProtNLM"/>
    </source>
</evidence>
<dbReference type="EMBL" id="BMMZ01000001">
    <property type="protein sequence ID" value="GGL51055.1"/>
    <property type="molecule type" value="Genomic_DNA"/>
</dbReference>
<evidence type="ECO:0000313" key="3">
    <source>
        <dbReference type="Proteomes" id="UP000613840"/>
    </source>
</evidence>
<sequence>MTGISRRTFGTAVLLGAAGAATMAPRALATPGGPTTGSRTPVAAANTELTEAFRRFGDSGGGWSNHGGWGASDGTYTAELPGHQVVWLMNDTFLGPVNPDESMTNPGFIHGSVLLGGRDGFPRYTITGGTHDAPTSIASPPDAVNGDPWYWNAAGIFDAGRLQVFQGRIGQTDGPPPWNFGWLGSDIVTYDRHFAVEKITRTYGQTGGVNWGNELLRVGGHIYIYGELNSTMYVARARSGHLIDKHWQFYTGSGWSSAESDAAPLVTDLGASYSVTPVNGRYVLSTTASAIFVDHQIYLATAPTPVGPFTPKTPVYTPPESQVSGIYTYNVAAHLQISRPGELVLSYNVNAQNGDDILADANNNRPRFITVRF</sequence>
<dbReference type="SUPFAM" id="SSF75005">
    <property type="entry name" value="Arabinanase/levansucrase/invertase"/>
    <property type="match status" value="1"/>
</dbReference>
<evidence type="ECO:0000313" key="2">
    <source>
        <dbReference type="EMBL" id="GGL51055.1"/>
    </source>
</evidence>
<reference evidence="2" key="1">
    <citation type="journal article" date="2014" name="Int. J. Syst. Evol. Microbiol.">
        <title>Complete genome sequence of Corynebacterium casei LMG S-19264T (=DSM 44701T), isolated from a smear-ripened cheese.</title>
        <authorList>
            <consortium name="US DOE Joint Genome Institute (JGI-PGF)"/>
            <person name="Walter F."/>
            <person name="Albersmeier A."/>
            <person name="Kalinowski J."/>
            <person name="Ruckert C."/>
        </authorList>
    </citation>
    <scope>NUCLEOTIDE SEQUENCE</scope>
    <source>
        <strain evidence="2">CGMCC 4.7306</strain>
    </source>
</reference>
<keyword evidence="3" id="KW-1185">Reference proteome</keyword>
<keyword evidence="1" id="KW-0732">Signal</keyword>
<proteinExistence type="predicted"/>
<comment type="caution">
    <text evidence="2">The sequence shown here is derived from an EMBL/GenBank/DDBJ whole genome shotgun (WGS) entry which is preliminary data.</text>
</comment>
<dbReference type="PROSITE" id="PS51318">
    <property type="entry name" value="TAT"/>
    <property type="match status" value="1"/>
</dbReference>
<dbReference type="Proteomes" id="UP000613840">
    <property type="component" value="Unassembled WGS sequence"/>
</dbReference>
<accession>A0A917VZV8</accession>
<dbReference type="AlphaFoldDB" id="A0A917VZV8"/>